<name>A0AAW8YRL0_PEDAC</name>
<sequence length="99" mass="11270">MSIKLKTDNLSPGLGNDFRNDLVDNFSEIEKEINNLDSINSGDQVTKKELDEKLDKLKNDFIQDNEALKERINRILLGVDVESIELVVNRILNEKGVNN</sequence>
<accession>A0AAW8YRL0</accession>
<proteinExistence type="predicted"/>
<dbReference type="Proteomes" id="UP001280415">
    <property type="component" value="Unassembled WGS sequence"/>
</dbReference>
<gene>
    <name evidence="1" type="ORF">R0H03_10250</name>
</gene>
<dbReference type="AlphaFoldDB" id="A0AAW8YRL0"/>
<dbReference type="RefSeq" id="WP_317052537.1">
    <property type="nucleotide sequence ID" value="NZ_CP140878.1"/>
</dbReference>
<dbReference type="EMBL" id="JAWJAX010000019">
    <property type="protein sequence ID" value="MDV2912211.1"/>
    <property type="molecule type" value="Genomic_DNA"/>
</dbReference>
<comment type="caution">
    <text evidence="1">The sequence shown here is derived from an EMBL/GenBank/DDBJ whole genome shotgun (WGS) entry which is preliminary data.</text>
</comment>
<reference evidence="1" key="1">
    <citation type="journal article" date="2023" name="PeerJ">
        <title>Selection and evaluation of lactic acid bacteria from chicken feces in Thailand as potential probiotics.</title>
        <authorList>
            <person name="Khurajog B."/>
            <person name="Disastra Y."/>
            <person name="Lawwyne L.D."/>
            <person name="Sirichokchatchawan W."/>
            <person name="Niyomtham W."/>
            <person name="Yindee J."/>
            <person name="Hampson D.J."/>
            <person name="Prapasarakul N."/>
        </authorList>
    </citation>
    <scope>NUCLEOTIDE SEQUENCE</scope>
    <source>
        <strain evidence="1">BF14</strain>
    </source>
</reference>
<evidence type="ECO:0000313" key="1">
    <source>
        <dbReference type="EMBL" id="MDV2912211.1"/>
    </source>
</evidence>
<reference evidence="1" key="2">
    <citation type="submission" date="2023-10" db="EMBL/GenBank/DDBJ databases">
        <authorList>
            <person name="Khurajog B."/>
        </authorList>
    </citation>
    <scope>NUCLEOTIDE SEQUENCE</scope>
    <source>
        <strain evidence="1">BF14</strain>
    </source>
</reference>
<evidence type="ECO:0000313" key="2">
    <source>
        <dbReference type="Proteomes" id="UP001280415"/>
    </source>
</evidence>
<protein>
    <submittedName>
        <fullName evidence="1">Uncharacterized protein</fullName>
    </submittedName>
</protein>
<organism evidence="1 2">
    <name type="scientific">Pediococcus acidilactici</name>
    <dbReference type="NCBI Taxonomy" id="1254"/>
    <lineage>
        <taxon>Bacteria</taxon>
        <taxon>Bacillati</taxon>
        <taxon>Bacillota</taxon>
        <taxon>Bacilli</taxon>
        <taxon>Lactobacillales</taxon>
        <taxon>Lactobacillaceae</taxon>
        <taxon>Pediococcus</taxon>
        <taxon>Pediococcus acidilactici group</taxon>
    </lineage>
</organism>